<feature type="compositionally biased region" description="Low complexity" evidence="1">
    <location>
        <begin position="61"/>
        <end position="74"/>
    </location>
</feature>
<dbReference type="AlphaFoldDB" id="A0AAV5GD95"/>
<feature type="region of interest" description="Disordered" evidence="1">
    <location>
        <begin position="54"/>
        <end position="76"/>
    </location>
</feature>
<evidence type="ECO:0000313" key="2">
    <source>
        <dbReference type="EMBL" id="GJN90500.1"/>
    </source>
</evidence>
<accession>A0AAV5GD95</accession>
<proteinExistence type="predicted"/>
<feature type="compositionally biased region" description="Low complexity" evidence="1">
    <location>
        <begin position="198"/>
        <end position="217"/>
    </location>
</feature>
<feature type="compositionally biased region" description="Acidic residues" evidence="1">
    <location>
        <begin position="136"/>
        <end position="147"/>
    </location>
</feature>
<feature type="compositionally biased region" description="Acidic residues" evidence="1">
    <location>
        <begin position="292"/>
        <end position="311"/>
    </location>
</feature>
<name>A0AAV5GD95_9BASI</name>
<organism evidence="2 3">
    <name type="scientific">Rhodotorula paludigena</name>
    <dbReference type="NCBI Taxonomy" id="86838"/>
    <lineage>
        <taxon>Eukaryota</taxon>
        <taxon>Fungi</taxon>
        <taxon>Dikarya</taxon>
        <taxon>Basidiomycota</taxon>
        <taxon>Pucciniomycotina</taxon>
        <taxon>Microbotryomycetes</taxon>
        <taxon>Sporidiobolales</taxon>
        <taxon>Sporidiobolaceae</taxon>
        <taxon>Rhodotorula</taxon>
    </lineage>
</organism>
<gene>
    <name evidence="2" type="ORF">Rhopal_003511-T1</name>
</gene>
<feature type="compositionally biased region" description="Gly residues" evidence="1">
    <location>
        <begin position="346"/>
        <end position="356"/>
    </location>
</feature>
<keyword evidence="3" id="KW-1185">Reference proteome</keyword>
<feature type="region of interest" description="Disordered" evidence="1">
    <location>
        <begin position="1"/>
        <end position="31"/>
    </location>
</feature>
<feature type="compositionally biased region" description="Polar residues" evidence="1">
    <location>
        <begin position="234"/>
        <end position="243"/>
    </location>
</feature>
<feature type="compositionally biased region" description="Basic and acidic residues" evidence="1">
    <location>
        <begin position="251"/>
        <end position="272"/>
    </location>
</feature>
<dbReference type="Proteomes" id="UP001342314">
    <property type="component" value="Unassembled WGS sequence"/>
</dbReference>
<sequence>MPPKPAANGTAAPAEPDARSRSSSPEYDPAAFQASLDDSVHAARSLVESWIPSNLGHEWSQGPQGQTGAAGLQGLKDRARLPRLGLGAQPAAAQKQFLEDRKLKNRLLGKSAAYADEGASVRAVSAPGQGTSGDLDAGESDDDDDEDSRASAVGKKPLANGASARNAYANPFVIPPKAGPSTPAKQAGATGKALFNDPSPAKASSSSAATTSGSASKPLLGASAAGAFYGDGTAPSTSAAPSTKNKRKKERERLKRAEEQRAREEESRREEQAAAGQEVEESLSRKRARENEDGEAEDGEAAEEGERDDADTAGPSGGPSPEKANGTAGGDSPGKKKRRKKKKKGSMGGASAGPAGGALLNLAPLAEGN</sequence>
<feature type="region of interest" description="Disordered" evidence="1">
    <location>
        <begin position="118"/>
        <end position="369"/>
    </location>
</feature>
<reference evidence="2 3" key="1">
    <citation type="submission" date="2021-12" db="EMBL/GenBank/DDBJ databases">
        <title>High titer production of polyol ester of fatty acids by Rhodotorula paludigena BS15 towards product separation-free biomass refinery.</title>
        <authorList>
            <person name="Mano J."/>
            <person name="Ono H."/>
            <person name="Tanaka T."/>
            <person name="Naito K."/>
            <person name="Sushida H."/>
            <person name="Ike M."/>
            <person name="Tokuyasu K."/>
            <person name="Kitaoka M."/>
        </authorList>
    </citation>
    <scope>NUCLEOTIDE SEQUENCE [LARGE SCALE GENOMIC DNA]</scope>
    <source>
        <strain evidence="2 3">BS15</strain>
    </source>
</reference>
<evidence type="ECO:0000313" key="3">
    <source>
        <dbReference type="Proteomes" id="UP001342314"/>
    </source>
</evidence>
<evidence type="ECO:0000256" key="1">
    <source>
        <dbReference type="SAM" id="MobiDB-lite"/>
    </source>
</evidence>
<protein>
    <submittedName>
        <fullName evidence="2">Uncharacterized protein</fullName>
    </submittedName>
</protein>
<feature type="compositionally biased region" description="Basic residues" evidence="1">
    <location>
        <begin position="335"/>
        <end position="345"/>
    </location>
</feature>
<dbReference type="EMBL" id="BQKY01000007">
    <property type="protein sequence ID" value="GJN90500.1"/>
    <property type="molecule type" value="Genomic_DNA"/>
</dbReference>
<comment type="caution">
    <text evidence="2">The sequence shown here is derived from an EMBL/GenBank/DDBJ whole genome shotgun (WGS) entry which is preliminary data.</text>
</comment>